<name>A0A5J9WN21_9POAL</name>
<dbReference type="SMART" id="SM00184">
    <property type="entry name" value="RING"/>
    <property type="match status" value="1"/>
</dbReference>
<organism evidence="3 4">
    <name type="scientific">Eragrostis curvula</name>
    <name type="common">weeping love grass</name>
    <dbReference type="NCBI Taxonomy" id="38414"/>
    <lineage>
        <taxon>Eukaryota</taxon>
        <taxon>Viridiplantae</taxon>
        <taxon>Streptophyta</taxon>
        <taxon>Embryophyta</taxon>
        <taxon>Tracheophyta</taxon>
        <taxon>Spermatophyta</taxon>
        <taxon>Magnoliopsida</taxon>
        <taxon>Liliopsida</taxon>
        <taxon>Poales</taxon>
        <taxon>Poaceae</taxon>
        <taxon>PACMAD clade</taxon>
        <taxon>Chloridoideae</taxon>
        <taxon>Eragrostideae</taxon>
        <taxon>Eragrostidinae</taxon>
        <taxon>Eragrostis</taxon>
    </lineage>
</organism>
<feature type="domain" description="RING-type" evidence="2">
    <location>
        <begin position="284"/>
        <end position="325"/>
    </location>
</feature>
<protein>
    <recommendedName>
        <fullName evidence="2">RING-type domain-containing protein</fullName>
    </recommendedName>
</protein>
<reference evidence="3 4" key="1">
    <citation type="journal article" date="2019" name="Sci. Rep.">
        <title>A high-quality genome of Eragrostis curvula grass provides insights into Poaceae evolution and supports new strategies to enhance forage quality.</title>
        <authorList>
            <person name="Carballo J."/>
            <person name="Santos B.A.C.M."/>
            <person name="Zappacosta D."/>
            <person name="Garbus I."/>
            <person name="Selva J.P."/>
            <person name="Gallo C.A."/>
            <person name="Diaz A."/>
            <person name="Albertini E."/>
            <person name="Caccamo M."/>
            <person name="Echenique V."/>
        </authorList>
    </citation>
    <scope>NUCLEOTIDE SEQUENCE [LARGE SCALE GENOMIC DNA]</scope>
    <source>
        <strain evidence="4">cv. Victoria</strain>
        <tissue evidence="3">Leaf</tissue>
    </source>
</reference>
<gene>
    <name evidence="3" type="ORF">EJB05_00936</name>
</gene>
<dbReference type="PANTHER" id="PTHR22765:SF183">
    <property type="entry name" value="OS06G0534800 PROTEIN"/>
    <property type="match status" value="1"/>
</dbReference>
<dbReference type="AlphaFoldDB" id="A0A5J9WN21"/>
<dbReference type="SUPFAM" id="SSF57850">
    <property type="entry name" value="RING/U-box"/>
    <property type="match status" value="1"/>
</dbReference>
<dbReference type="GO" id="GO:0016020">
    <property type="term" value="C:membrane"/>
    <property type="evidence" value="ECO:0007669"/>
    <property type="project" value="TreeGrafter"/>
</dbReference>
<dbReference type="PANTHER" id="PTHR22765">
    <property type="entry name" value="RING FINGER AND PROTEASE ASSOCIATED DOMAIN-CONTAINING"/>
    <property type="match status" value="1"/>
</dbReference>
<sequence>MEEVDEQRLVLYPPIHDVIDRWGDLVHRVELRDRNVVYDLGDELPLEEAHRRVRELLLMDLRNRRYVRSDFYPRGSSSGSMRRRHQALPYYYHAVIVEEDEAVAYGGTAASSEAVAALPETTSVKEEEGGCSYRLIHLLNRSLVASLSCLLKRRRPCDMEVDDEQRLVLYPPIHDVLDRWGDLVHRVELRDRNVVYDLGDELPLEEAHRRVRELLLMGLRNREYVRSDFYPRGSSSVSLWRRHQALPYHYQAVVEWEQAYGTPASSKDVAALPETMSVKEEGGCSVCLEDYKTGDVLRMMPCCHSFHEACIFTWLRCSRTCPLCRFPLPAQQQ</sequence>
<dbReference type="Pfam" id="PF13639">
    <property type="entry name" value="zf-RING_2"/>
    <property type="match status" value="1"/>
</dbReference>
<evidence type="ECO:0000313" key="3">
    <source>
        <dbReference type="EMBL" id="TVU49618.1"/>
    </source>
</evidence>
<keyword evidence="4" id="KW-1185">Reference proteome</keyword>
<dbReference type="Proteomes" id="UP000324897">
    <property type="component" value="Chromosome 6"/>
</dbReference>
<dbReference type="CDD" id="cd16454">
    <property type="entry name" value="RING-H2_PA-TM-RING"/>
    <property type="match status" value="1"/>
</dbReference>
<keyword evidence="1" id="KW-0863">Zinc-finger</keyword>
<dbReference type="Gene3D" id="3.30.40.10">
    <property type="entry name" value="Zinc/RING finger domain, C3HC4 (zinc finger)"/>
    <property type="match status" value="1"/>
</dbReference>
<dbReference type="EMBL" id="RWGY01000002">
    <property type="protein sequence ID" value="TVU49618.1"/>
    <property type="molecule type" value="Genomic_DNA"/>
</dbReference>
<accession>A0A5J9WN21</accession>
<dbReference type="GO" id="GO:0006511">
    <property type="term" value="P:ubiquitin-dependent protein catabolic process"/>
    <property type="evidence" value="ECO:0007669"/>
    <property type="project" value="TreeGrafter"/>
</dbReference>
<dbReference type="PROSITE" id="PS50089">
    <property type="entry name" value="ZF_RING_2"/>
    <property type="match status" value="1"/>
</dbReference>
<dbReference type="GO" id="GO:0061630">
    <property type="term" value="F:ubiquitin protein ligase activity"/>
    <property type="evidence" value="ECO:0007669"/>
    <property type="project" value="TreeGrafter"/>
</dbReference>
<proteinExistence type="predicted"/>
<dbReference type="InterPro" id="IPR001841">
    <property type="entry name" value="Znf_RING"/>
</dbReference>
<keyword evidence="1" id="KW-0862">Zinc</keyword>
<evidence type="ECO:0000256" key="1">
    <source>
        <dbReference type="PROSITE-ProRule" id="PRU00175"/>
    </source>
</evidence>
<dbReference type="GO" id="GO:0008270">
    <property type="term" value="F:zinc ion binding"/>
    <property type="evidence" value="ECO:0007669"/>
    <property type="project" value="UniProtKB-KW"/>
</dbReference>
<evidence type="ECO:0000313" key="4">
    <source>
        <dbReference type="Proteomes" id="UP000324897"/>
    </source>
</evidence>
<dbReference type="InterPro" id="IPR051826">
    <property type="entry name" value="E3_ubiquitin-ligase_domain"/>
</dbReference>
<dbReference type="Gramene" id="TVU49618">
    <property type="protein sequence ID" value="TVU49618"/>
    <property type="gene ID" value="EJB05_00936"/>
</dbReference>
<feature type="non-terminal residue" evidence="3">
    <location>
        <position position="1"/>
    </location>
</feature>
<dbReference type="InterPro" id="IPR013083">
    <property type="entry name" value="Znf_RING/FYVE/PHD"/>
</dbReference>
<dbReference type="OrthoDB" id="3365801at2759"/>
<evidence type="ECO:0000259" key="2">
    <source>
        <dbReference type="PROSITE" id="PS50089"/>
    </source>
</evidence>
<keyword evidence="1" id="KW-0479">Metal-binding</keyword>
<comment type="caution">
    <text evidence="3">The sequence shown here is derived from an EMBL/GenBank/DDBJ whole genome shotgun (WGS) entry which is preliminary data.</text>
</comment>